<evidence type="ECO:0000256" key="15">
    <source>
        <dbReference type="RuleBase" id="RU000461"/>
    </source>
</evidence>
<dbReference type="Gene3D" id="1.10.630.10">
    <property type="entry name" value="Cytochrome P450"/>
    <property type="match status" value="1"/>
</dbReference>
<reference evidence="16" key="1">
    <citation type="submission" date="2021-02" db="EMBL/GenBank/DDBJ databases">
        <title>Psilocybe cubensis genome.</title>
        <authorList>
            <person name="Mckernan K.J."/>
            <person name="Crawford S."/>
            <person name="Trippe A."/>
            <person name="Kane L.T."/>
            <person name="Mclaughlin S."/>
        </authorList>
    </citation>
    <scope>NUCLEOTIDE SEQUENCE [LARGE SCALE GENOMIC DNA]</scope>
    <source>
        <strain evidence="16">MGC-MH-2018</strain>
    </source>
</reference>
<sequence length="520" mass="58658">MKDTYTFATLFLAAVAWLTFKIARIGRRDGRLPPGPPTVPVLGNIHELPRKFAFLRFSEWGRKYGGIISIKLANATAIVVSDLKVVKELLDDRSSETSSRPYSYALEALSKGNFFVLASSESLVWRASRKSIQPFLAVQASDLHVPIVERESSALLHGILHNPGAISSHILRYTFSSIAYFAFGKRVLRHDSPELQSYQTYIRNFCKAVSPEAAPVDLIPILRYVPDFLAPWMKLWRETRSQQLSLYNSFLEHAERVKEGEGRNRSIIQATLEQRHELGLSRETVAYTGGVLLDAGTETLATTMLSLILCLMKSPAVLKKAQNEIDELIGSKRLPVANDIEELPYIQAIIKEVLRFRPSIPTGIPHAPLNDCHYGGYTIPKGSAIFINTWAIFHDPDLFERPDDFWPERYLLTPDGTKPGLNKDYNIRSSLSFGSGKRLCPGMNFARTSLNVAVMRLIWAFDFEPGDNSSRMDQSWSLEEHYFEGITLTPKEFSCRMTLRSADRAKAIEDSYILYENSNA</sequence>
<evidence type="ECO:0008006" key="17">
    <source>
        <dbReference type="Google" id="ProtNLM"/>
    </source>
</evidence>
<proteinExistence type="inferred from homology"/>
<evidence type="ECO:0000256" key="1">
    <source>
        <dbReference type="ARBA" id="ARBA00001971"/>
    </source>
</evidence>
<gene>
    <name evidence="16" type="ORF">JR316_012357</name>
</gene>
<evidence type="ECO:0000256" key="14">
    <source>
        <dbReference type="PIRSR" id="PIRSR602401-1"/>
    </source>
</evidence>
<comment type="caution">
    <text evidence="16">The sequence shown here is derived from an EMBL/GenBank/DDBJ whole genome shotgun (WGS) entry which is preliminary data.</text>
</comment>
<dbReference type="InterPro" id="IPR050364">
    <property type="entry name" value="Cytochrome_P450_fung"/>
</dbReference>
<keyword evidence="10 14" id="KW-0408">Iron</keyword>
<dbReference type="InterPro" id="IPR017972">
    <property type="entry name" value="Cyt_P450_CS"/>
</dbReference>
<dbReference type="SUPFAM" id="SSF48264">
    <property type="entry name" value="Cytochrome P450"/>
    <property type="match status" value="1"/>
</dbReference>
<evidence type="ECO:0000256" key="7">
    <source>
        <dbReference type="ARBA" id="ARBA00022723"/>
    </source>
</evidence>
<comment type="pathway">
    <text evidence="3">Secondary metabolite biosynthesis.</text>
</comment>
<dbReference type="OrthoDB" id="2927658at2759"/>
<evidence type="ECO:0000256" key="5">
    <source>
        <dbReference type="ARBA" id="ARBA00022617"/>
    </source>
</evidence>
<keyword evidence="7 14" id="KW-0479">Metal-binding</keyword>
<evidence type="ECO:0000256" key="3">
    <source>
        <dbReference type="ARBA" id="ARBA00005179"/>
    </source>
</evidence>
<dbReference type="PRINTS" id="PR00385">
    <property type="entry name" value="P450"/>
</dbReference>
<keyword evidence="6" id="KW-0812">Transmembrane</keyword>
<keyword evidence="11 15" id="KW-0503">Monooxygenase</keyword>
<evidence type="ECO:0000256" key="11">
    <source>
        <dbReference type="ARBA" id="ARBA00023033"/>
    </source>
</evidence>
<protein>
    <recommendedName>
        <fullName evidence="17">Cytochrome P450</fullName>
    </recommendedName>
</protein>
<dbReference type="GO" id="GO:0016705">
    <property type="term" value="F:oxidoreductase activity, acting on paired donors, with incorporation or reduction of molecular oxygen"/>
    <property type="evidence" value="ECO:0007669"/>
    <property type="project" value="InterPro"/>
</dbReference>
<dbReference type="InterPro" id="IPR036396">
    <property type="entry name" value="Cyt_P450_sf"/>
</dbReference>
<keyword evidence="5 14" id="KW-0349">Heme</keyword>
<comment type="cofactor">
    <cofactor evidence="1 14">
        <name>heme</name>
        <dbReference type="ChEBI" id="CHEBI:30413"/>
    </cofactor>
</comment>
<evidence type="ECO:0000256" key="2">
    <source>
        <dbReference type="ARBA" id="ARBA00004167"/>
    </source>
</evidence>
<keyword evidence="8" id="KW-1133">Transmembrane helix</keyword>
<dbReference type="CDD" id="cd11065">
    <property type="entry name" value="CYP64-like"/>
    <property type="match status" value="1"/>
</dbReference>
<evidence type="ECO:0000256" key="9">
    <source>
        <dbReference type="ARBA" id="ARBA00023002"/>
    </source>
</evidence>
<dbReference type="AlphaFoldDB" id="A0A8H7XNJ5"/>
<keyword evidence="9 15" id="KW-0560">Oxidoreductase</keyword>
<dbReference type="GO" id="GO:0020037">
    <property type="term" value="F:heme binding"/>
    <property type="evidence" value="ECO:0007669"/>
    <property type="project" value="InterPro"/>
</dbReference>
<dbReference type="PANTHER" id="PTHR46300">
    <property type="entry name" value="P450, PUTATIVE (EUROFUNG)-RELATED-RELATED"/>
    <property type="match status" value="1"/>
</dbReference>
<dbReference type="InterPro" id="IPR002401">
    <property type="entry name" value="Cyt_P450_E_grp-I"/>
</dbReference>
<dbReference type="PANTHER" id="PTHR46300:SF2">
    <property type="entry name" value="CYTOCHROME P450 MONOOXYGENASE ALNH-RELATED"/>
    <property type="match status" value="1"/>
</dbReference>
<comment type="similarity">
    <text evidence="4 15">Belongs to the cytochrome P450 family.</text>
</comment>
<dbReference type="PROSITE" id="PS00086">
    <property type="entry name" value="CYTOCHROME_P450"/>
    <property type="match status" value="1"/>
</dbReference>
<evidence type="ECO:0000256" key="10">
    <source>
        <dbReference type="ARBA" id="ARBA00023004"/>
    </source>
</evidence>
<dbReference type="GO" id="GO:0004497">
    <property type="term" value="F:monooxygenase activity"/>
    <property type="evidence" value="ECO:0007669"/>
    <property type="project" value="UniProtKB-KW"/>
</dbReference>
<accession>A0A8H7XNJ5</accession>
<keyword evidence="13" id="KW-0325">Glycoprotein</keyword>
<evidence type="ECO:0000256" key="13">
    <source>
        <dbReference type="ARBA" id="ARBA00023180"/>
    </source>
</evidence>
<dbReference type="Pfam" id="PF00067">
    <property type="entry name" value="p450"/>
    <property type="match status" value="1"/>
</dbReference>
<evidence type="ECO:0000313" key="16">
    <source>
        <dbReference type="EMBL" id="KAG5162969.1"/>
    </source>
</evidence>
<dbReference type="GO" id="GO:0005506">
    <property type="term" value="F:iron ion binding"/>
    <property type="evidence" value="ECO:0007669"/>
    <property type="project" value="InterPro"/>
</dbReference>
<feature type="binding site" description="axial binding residue" evidence="14">
    <location>
        <position position="440"/>
    </location>
    <ligand>
        <name>heme</name>
        <dbReference type="ChEBI" id="CHEBI:30413"/>
    </ligand>
    <ligandPart>
        <name>Fe</name>
        <dbReference type="ChEBI" id="CHEBI:18248"/>
    </ligandPart>
</feature>
<name>A0A8H7XNJ5_PSICU</name>
<dbReference type="EMBL" id="JAFIQS010000017">
    <property type="protein sequence ID" value="KAG5162969.1"/>
    <property type="molecule type" value="Genomic_DNA"/>
</dbReference>
<keyword evidence="12" id="KW-0472">Membrane</keyword>
<organism evidence="16">
    <name type="scientific">Psilocybe cubensis</name>
    <name type="common">Psychedelic mushroom</name>
    <name type="synonym">Stropharia cubensis</name>
    <dbReference type="NCBI Taxonomy" id="181762"/>
    <lineage>
        <taxon>Eukaryota</taxon>
        <taxon>Fungi</taxon>
        <taxon>Dikarya</taxon>
        <taxon>Basidiomycota</taxon>
        <taxon>Agaricomycotina</taxon>
        <taxon>Agaricomycetes</taxon>
        <taxon>Agaricomycetidae</taxon>
        <taxon>Agaricales</taxon>
        <taxon>Agaricineae</taxon>
        <taxon>Strophariaceae</taxon>
        <taxon>Psilocybe</taxon>
    </lineage>
</organism>
<dbReference type="PRINTS" id="PR00463">
    <property type="entry name" value="EP450I"/>
</dbReference>
<evidence type="ECO:0000256" key="8">
    <source>
        <dbReference type="ARBA" id="ARBA00022989"/>
    </source>
</evidence>
<evidence type="ECO:0000256" key="12">
    <source>
        <dbReference type="ARBA" id="ARBA00023136"/>
    </source>
</evidence>
<dbReference type="GO" id="GO:0016020">
    <property type="term" value="C:membrane"/>
    <property type="evidence" value="ECO:0007669"/>
    <property type="project" value="UniProtKB-SubCell"/>
</dbReference>
<evidence type="ECO:0000256" key="4">
    <source>
        <dbReference type="ARBA" id="ARBA00010617"/>
    </source>
</evidence>
<dbReference type="InterPro" id="IPR001128">
    <property type="entry name" value="Cyt_P450"/>
</dbReference>
<comment type="subcellular location">
    <subcellularLocation>
        <location evidence="2">Membrane</location>
        <topology evidence="2">Single-pass membrane protein</topology>
    </subcellularLocation>
</comment>
<evidence type="ECO:0000256" key="6">
    <source>
        <dbReference type="ARBA" id="ARBA00022692"/>
    </source>
</evidence>